<dbReference type="Proteomes" id="UP000676336">
    <property type="component" value="Unassembled WGS sequence"/>
</dbReference>
<name>A0A8S3KFY8_9BILA</name>
<evidence type="ECO:0000313" key="2">
    <source>
        <dbReference type="Proteomes" id="UP000676336"/>
    </source>
</evidence>
<accession>A0A8S3KFY8</accession>
<organism evidence="1 2">
    <name type="scientific">Rotaria magnacalcarata</name>
    <dbReference type="NCBI Taxonomy" id="392030"/>
    <lineage>
        <taxon>Eukaryota</taxon>
        <taxon>Metazoa</taxon>
        <taxon>Spiralia</taxon>
        <taxon>Gnathifera</taxon>
        <taxon>Rotifera</taxon>
        <taxon>Eurotatoria</taxon>
        <taxon>Bdelloidea</taxon>
        <taxon>Philodinida</taxon>
        <taxon>Philodinidae</taxon>
        <taxon>Rotaria</taxon>
    </lineage>
</organism>
<dbReference type="AlphaFoldDB" id="A0A8S3KFY8"/>
<dbReference type="EMBL" id="CAJOBI010367983">
    <property type="protein sequence ID" value="CAF5228890.1"/>
    <property type="molecule type" value="Genomic_DNA"/>
</dbReference>
<gene>
    <name evidence="1" type="ORF">SMN809_LOCUS85965</name>
</gene>
<comment type="caution">
    <text evidence="1">The sequence shown here is derived from an EMBL/GenBank/DDBJ whole genome shotgun (WGS) entry which is preliminary data.</text>
</comment>
<feature type="non-terminal residue" evidence="1">
    <location>
        <position position="1"/>
    </location>
</feature>
<evidence type="ECO:0000313" key="1">
    <source>
        <dbReference type="EMBL" id="CAF5228890.1"/>
    </source>
</evidence>
<sequence length="83" mass="8986">IDQPDIDTAEAFVSNENELSSDFDDSSIATVEKQINVRESLLSGTIEDETCAISTQKTIQEAASVYGKGPEQMVKKAMQSIMG</sequence>
<protein>
    <submittedName>
        <fullName evidence="1">Uncharacterized protein</fullName>
    </submittedName>
</protein>
<feature type="non-terminal residue" evidence="1">
    <location>
        <position position="83"/>
    </location>
</feature>
<proteinExistence type="predicted"/>
<reference evidence="1" key="1">
    <citation type="submission" date="2021-02" db="EMBL/GenBank/DDBJ databases">
        <authorList>
            <person name="Nowell W R."/>
        </authorList>
    </citation>
    <scope>NUCLEOTIDE SEQUENCE</scope>
</reference>